<comment type="caution">
    <text evidence="14">The sequence shown here is derived from an EMBL/GenBank/DDBJ whole genome shotgun (WGS) entry which is preliminary data.</text>
</comment>
<comment type="similarity">
    <text evidence="3">Belongs to the WhiB family.</text>
</comment>
<evidence type="ECO:0000313" key="14">
    <source>
        <dbReference type="EMBL" id="MBB5891011.1"/>
    </source>
</evidence>
<gene>
    <name evidence="14" type="ORF">BJ998_002207</name>
</gene>
<keyword evidence="11" id="KW-0804">Transcription</keyword>
<dbReference type="GO" id="GO:0051539">
    <property type="term" value="F:4 iron, 4 sulfur cluster binding"/>
    <property type="evidence" value="ECO:0007669"/>
    <property type="project" value="UniProtKB-KW"/>
</dbReference>
<feature type="domain" description="4Fe-4S Wbl-type" evidence="13">
    <location>
        <begin position="36"/>
        <end position="101"/>
    </location>
</feature>
<keyword evidence="15" id="KW-1185">Reference proteome</keyword>
<dbReference type="InterPro" id="IPR003482">
    <property type="entry name" value="Whib"/>
</dbReference>
<dbReference type="GO" id="GO:0003677">
    <property type="term" value="F:DNA binding"/>
    <property type="evidence" value="ECO:0007669"/>
    <property type="project" value="UniProtKB-KW"/>
</dbReference>
<dbReference type="GO" id="GO:0046872">
    <property type="term" value="F:metal ion binding"/>
    <property type="evidence" value="ECO:0007669"/>
    <property type="project" value="UniProtKB-KW"/>
</dbReference>
<proteinExistence type="inferred from homology"/>
<evidence type="ECO:0000259" key="13">
    <source>
        <dbReference type="PROSITE" id="PS51674"/>
    </source>
</evidence>
<dbReference type="EMBL" id="JACHIR010000001">
    <property type="protein sequence ID" value="MBB5891011.1"/>
    <property type="molecule type" value="Genomic_DNA"/>
</dbReference>
<dbReference type="Proteomes" id="UP000585638">
    <property type="component" value="Unassembled WGS sequence"/>
</dbReference>
<keyword evidence="9" id="KW-0238">DNA-binding</keyword>
<evidence type="ECO:0000256" key="5">
    <source>
        <dbReference type="ARBA" id="ARBA00022723"/>
    </source>
</evidence>
<evidence type="ECO:0000256" key="4">
    <source>
        <dbReference type="ARBA" id="ARBA00022485"/>
    </source>
</evidence>
<evidence type="ECO:0000256" key="1">
    <source>
        <dbReference type="ARBA" id="ARBA00001966"/>
    </source>
</evidence>
<organism evidence="14 15">
    <name type="scientific">Kutzneria kofuensis</name>
    <dbReference type="NCBI Taxonomy" id="103725"/>
    <lineage>
        <taxon>Bacteria</taxon>
        <taxon>Bacillati</taxon>
        <taxon>Actinomycetota</taxon>
        <taxon>Actinomycetes</taxon>
        <taxon>Pseudonocardiales</taxon>
        <taxon>Pseudonocardiaceae</taxon>
        <taxon>Kutzneria</taxon>
    </lineage>
</organism>
<accession>A0A7W9KEE4</accession>
<evidence type="ECO:0000256" key="9">
    <source>
        <dbReference type="ARBA" id="ARBA00023125"/>
    </source>
</evidence>
<dbReference type="GO" id="GO:0047134">
    <property type="term" value="F:protein-disulfide reductase [NAD(P)H] activity"/>
    <property type="evidence" value="ECO:0007669"/>
    <property type="project" value="TreeGrafter"/>
</dbReference>
<dbReference type="PANTHER" id="PTHR38839">
    <property type="entry name" value="TRANSCRIPTIONAL REGULATOR WHID-RELATED"/>
    <property type="match status" value="1"/>
</dbReference>
<evidence type="ECO:0000256" key="2">
    <source>
        <dbReference type="ARBA" id="ARBA00004496"/>
    </source>
</evidence>
<dbReference type="GO" id="GO:0005737">
    <property type="term" value="C:cytoplasm"/>
    <property type="evidence" value="ECO:0007669"/>
    <property type="project" value="UniProtKB-SubCell"/>
</dbReference>
<reference evidence="14 15" key="1">
    <citation type="submission" date="2020-08" db="EMBL/GenBank/DDBJ databases">
        <title>Sequencing the genomes of 1000 actinobacteria strains.</title>
        <authorList>
            <person name="Klenk H.-P."/>
        </authorList>
    </citation>
    <scope>NUCLEOTIDE SEQUENCE [LARGE SCALE GENOMIC DNA]</scope>
    <source>
        <strain evidence="14 15">DSM 43851</strain>
    </source>
</reference>
<name>A0A7W9KEE4_9PSEU</name>
<dbReference type="AlphaFoldDB" id="A0A7W9KEE4"/>
<dbReference type="PROSITE" id="PS51674">
    <property type="entry name" value="4FE4S_WBL"/>
    <property type="match status" value="1"/>
</dbReference>
<keyword evidence="4" id="KW-0004">4Fe-4S</keyword>
<dbReference type="RefSeq" id="WP_184860842.1">
    <property type="nucleotide sequence ID" value="NZ_BAAAWY010000038.1"/>
</dbReference>
<keyword evidence="7" id="KW-0411">Iron-sulfur</keyword>
<feature type="region of interest" description="Disordered" evidence="12">
    <location>
        <begin position="104"/>
        <end position="123"/>
    </location>
</feature>
<evidence type="ECO:0000256" key="7">
    <source>
        <dbReference type="ARBA" id="ARBA00023014"/>
    </source>
</evidence>
<evidence type="ECO:0000256" key="8">
    <source>
        <dbReference type="ARBA" id="ARBA00023015"/>
    </source>
</evidence>
<dbReference type="GO" id="GO:0045454">
    <property type="term" value="P:cell redox homeostasis"/>
    <property type="evidence" value="ECO:0007669"/>
    <property type="project" value="TreeGrafter"/>
</dbReference>
<dbReference type="Pfam" id="PF02467">
    <property type="entry name" value="Whib"/>
    <property type="match status" value="1"/>
</dbReference>
<evidence type="ECO:0000256" key="3">
    <source>
        <dbReference type="ARBA" id="ARBA00006597"/>
    </source>
</evidence>
<evidence type="ECO:0000256" key="11">
    <source>
        <dbReference type="ARBA" id="ARBA00023163"/>
    </source>
</evidence>
<comment type="subcellular location">
    <subcellularLocation>
        <location evidence="2">Cytoplasm</location>
    </subcellularLocation>
</comment>
<comment type="cofactor">
    <cofactor evidence="1">
        <name>[4Fe-4S] cluster</name>
        <dbReference type="ChEBI" id="CHEBI:49883"/>
    </cofactor>
</comment>
<evidence type="ECO:0000256" key="10">
    <source>
        <dbReference type="ARBA" id="ARBA00023157"/>
    </source>
</evidence>
<evidence type="ECO:0000313" key="15">
    <source>
        <dbReference type="Proteomes" id="UP000585638"/>
    </source>
</evidence>
<protein>
    <recommendedName>
        <fullName evidence="13">4Fe-4S Wbl-type domain-containing protein</fullName>
    </recommendedName>
</protein>
<keyword evidence="8" id="KW-0805">Transcription regulation</keyword>
<keyword evidence="10" id="KW-1015">Disulfide bond</keyword>
<keyword evidence="5" id="KW-0479">Metal-binding</keyword>
<evidence type="ECO:0000256" key="12">
    <source>
        <dbReference type="SAM" id="MobiDB-lite"/>
    </source>
</evidence>
<dbReference type="GO" id="GO:0045892">
    <property type="term" value="P:negative regulation of DNA-templated transcription"/>
    <property type="evidence" value="ECO:0007669"/>
    <property type="project" value="TreeGrafter"/>
</dbReference>
<keyword evidence="6" id="KW-0408">Iron</keyword>
<evidence type="ECO:0000256" key="6">
    <source>
        <dbReference type="ARBA" id="ARBA00023004"/>
    </source>
</evidence>
<dbReference type="InterPro" id="IPR034768">
    <property type="entry name" value="4FE4S_WBL"/>
</dbReference>
<sequence length="123" mass="13503">MNDRDRAQGLRTGARALSVALFGATGAQGVWRQDRACRDTDPRVFDAETARSRDQARRICSACPVQRQCATEQIEWEAGYPAATRYLHGVVGGLTPADRRLIHHPTTRDHHPVAVSNLDGKAA</sequence>